<evidence type="ECO:0000256" key="7">
    <source>
        <dbReference type="ARBA" id="ARBA00023136"/>
    </source>
</evidence>
<evidence type="ECO:0000256" key="8">
    <source>
        <dbReference type="RuleBase" id="RU004057"/>
    </source>
</evidence>
<dbReference type="GO" id="GO:0017038">
    <property type="term" value="P:protein import"/>
    <property type="evidence" value="ECO:0007669"/>
    <property type="project" value="TreeGrafter"/>
</dbReference>
<protein>
    <submittedName>
        <fullName evidence="11">MotA/TolQ/ExbB proton channel family protein</fullName>
    </submittedName>
</protein>
<feature type="transmembrane region" description="Helical" evidence="9">
    <location>
        <begin position="156"/>
        <end position="177"/>
    </location>
</feature>
<proteinExistence type="inferred from homology"/>
<name>A0A6M1RUH4_9BACT</name>
<dbReference type="Proteomes" id="UP000477311">
    <property type="component" value="Unassembled WGS sequence"/>
</dbReference>
<evidence type="ECO:0000256" key="6">
    <source>
        <dbReference type="ARBA" id="ARBA00022989"/>
    </source>
</evidence>
<comment type="subcellular location">
    <subcellularLocation>
        <location evidence="1">Cell membrane</location>
        <topology evidence="1">Multi-pass membrane protein</topology>
    </subcellularLocation>
    <subcellularLocation>
        <location evidence="8">Membrane</location>
        <topology evidence="8">Multi-pass membrane protein</topology>
    </subcellularLocation>
</comment>
<evidence type="ECO:0000313" key="12">
    <source>
        <dbReference type="Proteomes" id="UP000477311"/>
    </source>
</evidence>
<evidence type="ECO:0000256" key="4">
    <source>
        <dbReference type="ARBA" id="ARBA00022692"/>
    </source>
</evidence>
<evidence type="ECO:0000256" key="3">
    <source>
        <dbReference type="ARBA" id="ARBA00022475"/>
    </source>
</evidence>
<dbReference type="GO" id="GO:0005886">
    <property type="term" value="C:plasma membrane"/>
    <property type="evidence" value="ECO:0007669"/>
    <property type="project" value="UniProtKB-SubCell"/>
</dbReference>
<sequence>MLANILVEYFEMGGWIMWPILVTAIVAVAVVGERTFWWIREGFRREPEKLEQIFAAIENGDFRSAAQLSRDSSDPVIRMIWHGLNHHHSSLQGALQVAAGAELQRAGRFLTVMDTMVTLAPLLGLLGTVSGIFRTFLSIGDVELAVEKVTGGIGEALIATMCGLAIAIICLIPFNYFTSKVSRLQFELESAATNLEVMVAAAKKRGFDTMEFHAEAARERDS</sequence>
<keyword evidence="12" id="KW-1185">Reference proteome</keyword>
<evidence type="ECO:0000256" key="2">
    <source>
        <dbReference type="ARBA" id="ARBA00022448"/>
    </source>
</evidence>
<dbReference type="PANTHER" id="PTHR30625">
    <property type="entry name" value="PROTEIN TOLQ"/>
    <property type="match status" value="1"/>
</dbReference>
<dbReference type="AlphaFoldDB" id="A0A6M1RUH4"/>
<organism evidence="11 12">
    <name type="scientific">Limisphaera ngatamarikiensis</name>
    <dbReference type="NCBI Taxonomy" id="1324935"/>
    <lineage>
        <taxon>Bacteria</taxon>
        <taxon>Pseudomonadati</taxon>
        <taxon>Verrucomicrobiota</taxon>
        <taxon>Verrucomicrobiia</taxon>
        <taxon>Limisphaerales</taxon>
        <taxon>Limisphaeraceae</taxon>
        <taxon>Limisphaera</taxon>
    </lineage>
</organism>
<keyword evidence="2 8" id="KW-0813">Transport</keyword>
<keyword evidence="6 9" id="KW-1133">Transmembrane helix</keyword>
<comment type="similarity">
    <text evidence="8">Belongs to the exbB/tolQ family.</text>
</comment>
<accession>A0A6M1RUH4</accession>
<dbReference type="InterPro" id="IPR002898">
    <property type="entry name" value="MotA_ExbB_proton_chnl"/>
</dbReference>
<dbReference type="PANTHER" id="PTHR30625:SF15">
    <property type="entry name" value="BIOPOLYMER TRANSPORT PROTEIN EXBB"/>
    <property type="match status" value="1"/>
</dbReference>
<comment type="caution">
    <text evidence="11">The sequence shown here is derived from an EMBL/GenBank/DDBJ whole genome shotgun (WGS) entry which is preliminary data.</text>
</comment>
<evidence type="ECO:0000313" key="11">
    <source>
        <dbReference type="EMBL" id="NGO38402.1"/>
    </source>
</evidence>
<reference evidence="11 12" key="1">
    <citation type="submission" date="2020-02" db="EMBL/GenBank/DDBJ databases">
        <title>Draft genome sequence of Limisphaera ngatamarikiensis NGM72.4T, a thermophilic Verrucomicrobia grouped in subdivision 3.</title>
        <authorList>
            <person name="Carere C.R."/>
            <person name="Steen J."/>
            <person name="Hugenholtz P."/>
            <person name="Stott M.B."/>
        </authorList>
    </citation>
    <scope>NUCLEOTIDE SEQUENCE [LARGE SCALE GENOMIC DNA]</scope>
    <source>
        <strain evidence="11 12">NGM72.4</strain>
    </source>
</reference>
<evidence type="ECO:0000256" key="5">
    <source>
        <dbReference type="ARBA" id="ARBA00022927"/>
    </source>
</evidence>
<keyword evidence="3" id="KW-1003">Cell membrane</keyword>
<dbReference type="EMBL" id="JAAKYA010000015">
    <property type="protein sequence ID" value="NGO38402.1"/>
    <property type="molecule type" value="Genomic_DNA"/>
</dbReference>
<gene>
    <name evidence="11" type="ORF">G4L39_03185</name>
</gene>
<feature type="transmembrane region" description="Helical" evidence="9">
    <location>
        <begin position="115"/>
        <end position="136"/>
    </location>
</feature>
<keyword evidence="5 8" id="KW-0653">Protein transport</keyword>
<feature type="transmembrane region" description="Helical" evidence="9">
    <location>
        <begin position="15"/>
        <end position="39"/>
    </location>
</feature>
<keyword evidence="4 9" id="KW-0812">Transmembrane</keyword>
<evidence type="ECO:0000256" key="1">
    <source>
        <dbReference type="ARBA" id="ARBA00004651"/>
    </source>
</evidence>
<evidence type="ECO:0000259" key="10">
    <source>
        <dbReference type="Pfam" id="PF01618"/>
    </source>
</evidence>
<dbReference type="InterPro" id="IPR050790">
    <property type="entry name" value="ExbB/TolQ_transport"/>
</dbReference>
<dbReference type="Pfam" id="PF01618">
    <property type="entry name" value="MotA_ExbB"/>
    <property type="match status" value="1"/>
</dbReference>
<keyword evidence="7 9" id="KW-0472">Membrane</keyword>
<evidence type="ECO:0000256" key="9">
    <source>
        <dbReference type="SAM" id="Phobius"/>
    </source>
</evidence>
<feature type="domain" description="MotA/TolQ/ExbB proton channel" evidence="10">
    <location>
        <begin position="85"/>
        <end position="189"/>
    </location>
</feature>